<gene>
    <name evidence="1" type="ORF">PSQ90_04845</name>
</gene>
<dbReference type="InterPro" id="IPR054233">
    <property type="entry name" value="DUF6958"/>
</dbReference>
<reference evidence="1 2" key="1">
    <citation type="submission" date="2023-02" db="EMBL/GenBank/DDBJ databases">
        <title>Devosia chondri sp. nov., isolated from the phycosphere of marine algae.</title>
        <authorList>
            <person name="Kim J.M."/>
            <person name="Lee J.K."/>
            <person name="Choi B.J."/>
            <person name="Bayburt H."/>
            <person name="Jeon C.O."/>
        </authorList>
    </citation>
    <scope>NUCLEOTIDE SEQUENCE [LARGE SCALE GENOMIC DNA]</scope>
    <source>
        <strain evidence="1 2">G2-5</strain>
    </source>
</reference>
<protein>
    <submittedName>
        <fullName evidence="1">Uncharacterized protein</fullName>
    </submittedName>
</protein>
<dbReference type="EMBL" id="CP118247">
    <property type="protein sequence ID" value="WDR06782.1"/>
    <property type="molecule type" value="Genomic_DNA"/>
</dbReference>
<keyword evidence="2" id="KW-1185">Reference proteome</keyword>
<organism evidence="1 2">
    <name type="scientific">Devosia rhodophyticola</name>
    <dbReference type="NCBI Taxonomy" id="3026423"/>
    <lineage>
        <taxon>Bacteria</taxon>
        <taxon>Pseudomonadati</taxon>
        <taxon>Pseudomonadota</taxon>
        <taxon>Alphaproteobacteria</taxon>
        <taxon>Hyphomicrobiales</taxon>
        <taxon>Devosiaceae</taxon>
        <taxon>Devosia</taxon>
    </lineage>
</organism>
<name>A0ABY7YZV6_9HYPH</name>
<dbReference type="RefSeq" id="WP_282212295.1">
    <property type="nucleotide sequence ID" value="NZ_CP118247.1"/>
</dbReference>
<accession>A0ABY7YZV6</accession>
<evidence type="ECO:0000313" key="2">
    <source>
        <dbReference type="Proteomes" id="UP001222118"/>
    </source>
</evidence>
<proteinExistence type="predicted"/>
<evidence type="ECO:0000313" key="1">
    <source>
        <dbReference type="EMBL" id="WDR06782.1"/>
    </source>
</evidence>
<dbReference type="Pfam" id="PF22278">
    <property type="entry name" value="DUF6958"/>
    <property type="match status" value="1"/>
</dbReference>
<sequence>MSEKVTIENVGQPGKTYQVDAARFNAMRTAFLNVLPAKAPGMVVADIIAAVKPDLPPDLFPGGETAGWWVKSVQLDQEAKKIIARTPSPVRLYRIESGS</sequence>
<dbReference type="Proteomes" id="UP001222118">
    <property type="component" value="Chromosome"/>
</dbReference>